<keyword evidence="2" id="KW-1185">Reference proteome</keyword>
<dbReference type="KEGG" id="xap:XA3_21670"/>
<name>A0AAU9DBC9_9LACO</name>
<evidence type="ECO:0000313" key="1">
    <source>
        <dbReference type="EMBL" id="BDR59726.1"/>
    </source>
</evidence>
<proteinExistence type="predicted"/>
<dbReference type="RefSeq" id="WP_317635506.1">
    <property type="nucleotide sequence ID" value="NZ_AP026802.1"/>
</dbReference>
<dbReference type="EMBL" id="AP026802">
    <property type="protein sequence ID" value="BDR59726.1"/>
    <property type="molecule type" value="Genomic_DNA"/>
</dbReference>
<evidence type="ECO:0000313" key="2">
    <source>
        <dbReference type="Proteomes" id="UP001321861"/>
    </source>
</evidence>
<protein>
    <submittedName>
        <fullName evidence="1">Uncharacterized protein</fullName>
    </submittedName>
</protein>
<reference evidence="1 2" key="1">
    <citation type="journal article" date="2023" name="Microbiol. Spectr.">
        <title>Symbiosis of Carpenter Bees with Uncharacterized Lactic Acid Bacteria Showing NAD Auxotrophy.</title>
        <authorList>
            <person name="Kawasaki S."/>
            <person name="Ozawa K."/>
            <person name="Mori T."/>
            <person name="Yamamoto A."/>
            <person name="Ito M."/>
            <person name="Ohkuma M."/>
            <person name="Sakamoto M."/>
            <person name="Matsutani M."/>
        </authorList>
    </citation>
    <scope>NUCLEOTIDE SEQUENCE [LARGE SCALE GENOMIC DNA]</scope>
    <source>
        <strain evidence="1 2">XA3</strain>
    </source>
</reference>
<dbReference type="Proteomes" id="UP001321861">
    <property type="component" value="Chromosome"/>
</dbReference>
<organism evidence="1 2">
    <name type="scientific">Xylocopilactobacillus apicola</name>
    <dbReference type="NCBI Taxonomy" id="2932184"/>
    <lineage>
        <taxon>Bacteria</taxon>
        <taxon>Bacillati</taxon>
        <taxon>Bacillota</taxon>
        <taxon>Bacilli</taxon>
        <taxon>Lactobacillales</taxon>
        <taxon>Lactobacillaceae</taxon>
        <taxon>Xylocopilactobacillus</taxon>
    </lineage>
</organism>
<dbReference type="AlphaFoldDB" id="A0AAU9DBC9"/>
<sequence>MTNFEKFHPLLTANFKLDWLTTVPLNVLLAFGYSAEEVHLKMQQTMRGAQLSYAIVERASNSFQGVLTIKFSESTAEIAGTVKPEFSGESEIMDYLKGFLAANFSVNHLKKNFIIFS</sequence>
<accession>A0AAU9DBC9</accession>
<gene>
    <name evidence="1" type="ORF">XA3_21670</name>
</gene>